<dbReference type="RefSeq" id="WP_350332451.1">
    <property type="nucleotide sequence ID" value="NZ_CP054719.1"/>
</dbReference>
<dbReference type="InterPro" id="IPR038765">
    <property type="entry name" value="Papain-like_cys_pep_sf"/>
</dbReference>
<evidence type="ECO:0000313" key="3">
    <source>
        <dbReference type="EMBL" id="QOL19707.1"/>
    </source>
</evidence>
<feature type="domain" description="Peptidase C1A papain C-terminal" evidence="2">
    <location>
        <begin position="333"/>
        <end position="377"/>
    </location>
</feature>
<sequence>MKYLFAILISLLSVTSISSAIRNYPMGCLDEQPTCLSSGMVPHSNHGLGFISGFNQNASSVILSQLGISYQSLLDLPVTSEMFCSAVHDQNTQLGTCTVFALASAIESLLSGRNISRSELYLRVKTKGRSSLNSEGCCLREYIPLLHEGVLPWENFASYDALVSYLKLRKESNLRLIYSQDYRETIEDLKDHCQKRAILIPSDFHPRWTEEDYQARVDDGTPIAARAFCWINPFYWGVRAISDTPSHSFDKIVTKTRHKMEQMPYLKERFNMISLNVSWVGLKTIKAIISHKIPVVVSFAVFKAPHLPKNMWAELFSAGKDLIDLPPENAQPLPMSHAVCLCGYDNRIQTKSGKGAFRLKNSWSEEWGDQGYTWVSYEYFLQHTKSAYAITIK</sequence>
<dbReference type="Proteomes" id="UP000594001">
    <property type="component" value="Chromosome"/>
</dbReference>
<dbReference type="Pfam" id="PF00112">
    <property type="entry name" value="Peptidase_C1"/>
    <property type="match status" value="1"/>
</dbReference>
<dbReference type="SUPFAM" id="SSF54001">
    <property type="entry name" value="Cysteine proteinases"/>
    <property type="match status" value="1"/>
</dbReference>
<dbReference type="InterPro" id="IPR000668">
    <property type="entry name" value="Peptidase_C1A_C"/>
</dbReference>
<reference evidence="3 4" key="1">
    <citation type="submission" date="2020-06" db="EMBL/GenBank/DDBJ databases">
        <title>The endosymbiont of the kinetoplastid Bodo saltans is a Paracaedibacter-like alpha-proteobacterium possessing a putative toxin-antitoxin system.</title>
        <authorList>
            <person name="Midha S."/>
            <person name="Rigden D.J."/>
            <person name="Siozios S."/>
            <person name="Hurst G.D.D."/>
            <person name="Jackson A.P."/>
        </authorList>
    </citation>
    <scope>NUCLEOTIDE SEQUENCE [LARGE SCALE GENOMIC DNA]</scope>
    <source>
        <strain evidence="3">Lake Konstanz</strain>
    </source>
</reference>
<dbReference type="GO" id="GO:0008234">
    <property type="term" value="F:cysteine-type peptidase activity"/>
    <property type="evidence" value="ECO:0007669"/>
    <property type="project" value="InterPro"/>
</dbReference>
<dbReference type="KEGG" id="pbal:CPBP_00472"/>
<keyword evidence="4" id="KW-1185">Reference proteome</keyword>
<keyword evidence="1" id="KW-0732">Signal</keyword>
<accession>A0A7L9RSW8</accession>
<feature type="signal peptide" evidence="1">
    <location>
        <begin position="1"/>
        <end position="20"/>
    </location>
</feature>
<dbReference type="AlphaFoldDB" id="A0A7L9RSW8"/>
<evidence type="ECO:0000259" key="2">
    <source>
        <dbReference type="Pfam" id="PF00112"/>
    </source>
</evidence>
<dbReference type="Gene3D" id="3.90.70.10">
    <property type="entry name" value="Cysteine proteinases"/>
    <property type="match status" value="1"/>
</dbReference>
<proteinExistence type="predicted"/>
<dbReference type="GO" id="GO:0006508">
    <property type="term" value="P:proteolysis"/>
    <property type="evidence" value="ECO:0007669"/>
    <property type="project" value="UniProtKB-KW"/>
</dbReference>
<evidence type="ECO:0000313" key="4">
    <source>
        <dbReference type="Proteomes" id="UP000594001"/>
    </source>
</evidence>
<protein>
    <submittedName>
        <fullName evidence="3">Cysteine protease</fullName>
    </submittedName>
</protein>
<dbReference type="CDD" id="cd02619">
    <property type="entry name" value="Peptidase_C1"/>
    <property type="match status" value="1"/>
</dbReference>
<feature type="chain" id="PRO_5032558440" evidence="1">
    <location>
        <begin position="21"/>
        <end position="393"/>
    </location>
</feature>
<keyword evidence="3" id="KW-0378">Hydrolase</keyword>
<name>A0A7L9RSW8_9PROT</name>
<dbReference type="EMBL" id="CP054719">
    <property type="protein sequence ID" value="QOL19707.1"/>
    <property type="molecule type" value="Genomic_DNA"/>
</dbReference>
<evidence type="ECO:0000256" key="1">
    <source>
        <dbReference type="SAM" id="SignalP"/>
    </source>
</evidence>
<keyword evidence="3" id="KW-0645">Protease</keyword>
<gene>
    <name evidence="3" type="ORF">CPBP_00472</name>
</gene>
<organism evidence="3 4">
    <name type="scientific">Candidatus Bodocaedibacter vickermanii</name>
    <dbReference type="NCBI Taxonomy" id="2741701"/>
    <lineage>
        <taxon>Bacteria</taxon>
        <taxon>Pseudomonadati</taxon>
        <taxon>Pseudomonadota</taxon>
        <taxon>Alphaproteobacteria</taxon>
        <taxon>Holosporales</taxon>
        <taxon>Candidatus Paracaedibacteraceae</taxon>
        <taxon>Candidatus Bodocaedibacter</taxon>
    </lineage>
</organism>